<evidence type="ECO:0000256" key="3">
    <source>
        <dbReference type="ARBA" id="ARBA00004721"/>
    </source>
</evidence>
<dbReference type="PRINTS" id="PR00385">
    <property type="entry name" value="P450"/>
</dbReference>
<dbReference type="PANTHER" id="PTHR24305:SF166">
    <property type="entry name" value="CYTOCHROME P450 12A4, MITOCHONDRIAL-RELATED"/>
    <property type="match status" value="1"/>
</dbReference>
<dbReference type="GO" id="GO:0020037">
    <property type="term" value="F:heme binding"/>
    <property type="evidence" value="ECO:0007669"/>
    <property type="project" value="InterPro"/>
</dbReference>
<protein>
    <submittedName>
        <fullName evidence="15">Cytochrome P450</fullName>
    </submittedName>
</protein>
<keyword evidence="5 13" id="KW-0349">Heme</keyword>
<evidence type="ECO:0000313" key="16">
    <source>
        <dbReference type="Proteomes" id="UP000724874"/>
    </source>
</evidence>
<comment type="similarity">
    <text evidence="4 14">Belongs to the cytochrome P450 family.</text>
</comment>
<dbReference type="AlphaFoldDB" id="A0A9P5TQM9"/>
<dbReference type="OrthoDB" id="1470350at2759"/>
<evidence type="ECO:0000256" key="1">
    <source>
        <dbReference type="ARBA" id="ARBA00001971"/>
    </source>
</evidence>
<dbReference type="GO" id="GO:0004497">
    <property type="term" value="F:monooxygenase activity"/>
    <property type="evidence" value="ECO:0007669"/>
    <property type="project" value="UniProtKB-KW"/>
</dbReference>
<dbReference type="InterPro" id="IPR036396">
    <property type="entry name" value="Cyt_P450_sf"/>
</dbReference>
<evidence type="ECO:0000313" key="15">
    <source>
        <dbReference type="EMBL" id="KAF8905718.1"/>
    </source>
</evidence>
<evidence type="ECO:0000256" key="8">
    <source>
        <dbReference type="ARBA" id="ARBA00022989"/>
    </source>
</evidence>
<accession>A0A9P5TQM9</accession>
<dbReference type="GO" id="GO:0016705">
    <property type="term" value="F:oxidoreductase activity, acting on paired donors, with incorporation or reduction of molecular oxygen"/>
    <property type="evidence" value="ECO:0007669"/>
    <property type="project" value="InterPro"/>
</dbReference>
<dbReference type="SUPFAM" id="SSF48264">
    <property type="entry name" value="Cytochrome P450"/>
    <property type="match status" value="1"/>
</dbReference>
<dbReference type="GO" id="GO:0005506">
    <property type="term" value="F:iron ion binding"/>
    <property type="evidence" value="ECO:0007669"/>
    <property type="project" value="InterPro"/>
</dbReference>
<comment type="pathway">
    <text evidence="3">Secondary metabolite biosynthesis; terpenoid biosynthesis.</text>
</comment>
<evidence type="ECO:0000256" key="5">
    <source>
        <dbReference type="ARBA" id="ARBA00022617"/>
    </source>
</evidence>
<evidence type="ECO:0000256" key="4">
    <source>
        <dbReference type="ARBA" id="ARBA00010617"/>
    </source>
</evidence>
<keyword evidence="6" id="KW-0812">Transmembrane</keyword>
<dbReference type="PROSITE" id="PS00086">
    <property type="entry name" value="CYTOCHROME_P450"/>
    <property type="match status" value="1"/>
</dbReference>
<comment type="cofactor">
    <cofactor evidence="1 13">
        <name>heme</name>
        <dbReference type="ChEBI" id="CHEBI:30413"/>
    </cofactor>
</comment>
<keyword evidence="9 14" id="KW-0560">Oxidoreductase</keyword>
<feature type="binding site" description="axial binding residue" evidence="13">
    <location>
        <position position="336"/>
    </location>
    <ligand>
        <name>heme</name>
        <dbReference type="ChEBI" id="CHEBI:30413"/>
    </ligand>
    <ligandPart>
        <name>Fe</name>
        <dbReference type="ChEBI" id="CHEBI:18248"/>
    </ligandPart>
</feature>
<dbReference type="EMBL" id="JADNYJ010000021">
    <property type="protein sequence ID" value="KAF8905718.1"/>
    <property type="molecule type" value="Genomic_DNA"/>
</dbReference>
<keyword evidence="10 13" id="KW-0408">Iron</keyword>
<evidence type="ECO:0000256" key="14">
    <source>
        <dbReference type="RuleBase" id="RU000461"/>
    </source>
</evidence>
<dbReference type="GO" id="GO:0016020">
    <property type="term" value="C:membrane"/>
    <property type="evidence" value="ECO:0007669"/>
    <property type="project" value="UniProtKB-SubCell"/>
</dbReference>
<dbReference type="InterPro" id="IPR002401">
    <property type="entry name" value="Cyt_P450_E_grp-I"/>
</dbReference>
<evidence type="ECO:0000256" key="2">
    <source>
        <dbReference type="ARBA" id="ARBA00004370"/>
    </source>
</evidence>
<keyword evidence="16" id="KW-1185">Reference proteome</keyword>
<gene>
    <name evidence="15" type="ORF">CPB84DRAFT_562082</name>
</gene>
<keyword evidence="8" id="KW-1133">Transmembrane helix</keyword>
<reference evidence="15" key="1">
    <citation type="submission" date="2020-11" db="EMBL/GenBank/DDBJ databases">
        <authorList>
            <consortium name="DOE Joint Genome Institute"/>
            <person name="Ahrendt S."/>
            <person name="Riley R."/>
            <person name="Andreopoulos W."/>
            <person name="LaButti K."/>
            <person name="Pangilinan J."/>
            <person name="Ruiz-duenas F.J."/>
            <person name="Barrasa J.M."/>
            <person name="Sanchez-Garcia M."/>
            <person name="Camarero S."/>
            <person name="Miyauchi S."/>
            <person name="Serrano A."/>
            <person name="Linde D."/>
            <person name="Babiker R."/>
            <person name="Drula E."/>
            <person name="Ayuso-Fernandez I."/>
            <person name="Pacheco R."/>
            <person name="Padilla G."/>
            <person name="Ferreira P."/>
            <person name="Barriuso J."/>
            <person name="Kellner H."/>
            <person name="Castanera R."/>
            <person name="Alfaro M."/>
            <person name="Ramirez L."/>
            <person name="Pisabarro A.G."/>
            <person name="Kuo A."/>
            <person name="Tritt A."/>
            <person name="Lipzen A."/>
            <person name="He G."/>
            <person name="Yan M."/>
            <person name="Ng V."/>
            <person name="Cullen D."/>
            <person name="Martin F."/>
            <person name="Rosso M.-N."/>
            <person name="Henrissat B."/>
            <person name="Hibbett D."/>
            <person name="Martinez A.T."/>
            <person name="Grigoriev I.V."/>
        </authorList>
    </citation>
    <scope>NUCLEOTIDE SEQUENCE</scope>
    <source>
        <strain evidence="15">AH 44721</strain>
    </source>
</reference>
<evidence type="ECO:0000256" key="10">
    <source>
        <dbReference type="ARBA" id="ARBA00023004"/>
    </source>
</evidence>
<dbReference type="Proteomes" id="UP000724874">
    <property type="component" value="Unassembled WGS sequence"/>
</dbReference>
<sequence>MTPLFYDTAYRLKSEWDKLLDSSAAGVQVEIEMHEWTMKLTLDTVGRAIFGHDFHTLEGNNFTIEEALRIFNTTTPSKLGMLAYVASIFVPWVGNLPTKRNRLFKNLSDSARLILDGMLHEKEREKDNSVRVEKGQKSEKSLIEFLIDAETNSSGLLSAERKEEIVTQMKAILIAGSDPPGLIIVWSLIELARHPEIQARIRAEINSSHGVELDWNRLQSSCPFLDAFISEVLRLRPSVGETPRVTNEDDILLLKEPIKDASGRLTEKIYLPKGTKVIVPNHFLNVDPEIWGPDAAVFNPDRWLNDPLMKLEKSVDDSSASAKGRLWTFGEGPRVCVGKAFAMTQLKIVLAILLHEFSFDLPEGRETLIDLHYSLVARPKVRGRAGANIPLLVSRAR</sequence>
<evidence type="ECO:0000256" key="11">
    <source>
        <dbReference type="ARBA" id="ARBA00023033"/>
    </source>
</evidence>
<dbReference type="InterPro" id="IPR050121">
    <property type="entry name" value="Cytochrome_P450_monoxygenase"/>
</dbReference>
<dbReference type="InterPro" id="IPR017972">
    <property type="entry name" value="Cyt_P450_CS"/>
</dbReference>
<dbReference type="PANTHER" id="PTHR24305">
    <property type="entry name" value="CYTOCHROME P450"/>
    <property type="match status" value="1"/>
</dbReference>
<evidence type="ECO:0000256" key="13">
    <source>
        <dbReference type="PIRSR" id="PIRSR602401-1"/>
    </source>
</evidence>
<evidence type="ECO:0000256" key="12">
    <source>
        <dbReference type="ARBA" id="ARBA00023136"/>
    </source>
</evidence>
<keyword evidence="11 14" id="KW-0503">Monooxygenase</keyword>
<comment type="caution">
    <text evidence="15">The sequence shown here is derived from an EMBL/GenBank/DDBJ whole genome shotgun (WGS) entry which is preliminary data.</text>
</comment>
<proteinExistence type="inferred from homology"/>
<dbReference type="PRINTS" id="PR00463">
    <property type="entry name" value="EP450I"/>
</dbReference>
<dbReference type="Pfam" id="PF00067">
    <property type="entry name" value="p450"/>
    <property type="match status" value="1"/>
</dbReference>
<name>A0A9P5TQM9_GYMJU</name>
<dbReference type="InterPro" id="IPR001128">
    <property type="entry name" value="Cyt_P450"/>
</dbReference>
<evidence type="ECO:0000256" key="9">
    <source>
        <dbReference type="ARBA" id="ARBA00023002"/>
    </source>
</evidence>
<evidence type="ECO:0000256" key="7">
    <source>
        <dbReference type="ARBA" id="ARBA00022723"/>
    </source>
</evidence>
<evidence type="ECO:0000256" key="6">
    <source>
        <dbReference type="ARBA" id="ARBA00022692"/>
    </source>
</evidence>
<keyword evidence="12" id="KW-0472">Membrane</keyword>
<keyword evidence="7 13" id="KW-0479">Metal-binding</keyword>
<organism evidence="15 16">
    <name type="scientific">Gymnopilus junonius</name>
    <name type="common">Spectacular rustgill mushroom</name>
    <name type="synonym">Gymnopilus spectabilis subsp. junonius</name>
    <dbReference type="NCBI Taxonomy" id="109634"/>
    <lineage>
        <taxon>Eukaryota</taxon>
        <taxon>Fungi</taxon>
        <taxon>Dikarya</taxon>
        <taxon>Basidiomycota</taxon>
        <taxon>Agaricomycotina</taxon>
        <taxon>Agaricomycetes</taxon>
        <taxon>Agaricomycetidae</taxon>
        <taxon>Agaricales</taxon>
        <taxon>Agaricineae</taxon>
        <taxon>Hymenogastraceae</taxon>
        <taxon>Gymnopilus</taxon>
    </lineage>
</organism>
<comment type="subcellular location">
    <subcellularLocation>
        <location evidence="2">Membrane</location>
    </subcellularLocation>
</comment>
<dbReference type="Gene3D" id="1.10.630.10">
    <property type="entry name" value="Cytochrome P450"/>
    <property type="match status" value="1"/>
</dbReference>